<keyword evidence="1" id="KW-0732">Signal</keyword>
<comment type="caution">
    <text evidence="2">The sequence shown here is derived from an EMBL/GenBank/DDBJ whole genome shotgun (WGS) entry which is preliminary data.</text>
</comment>
<dbReference type="EMBL" id="JADNRY010000120">
    <property type="protein sequence ID" value="KAF9064603.1"/>
    <property type="molecule type" value="Genomic_DNA"/>
</dbReference>
<feature type="signal peptide" evidence="1">
    <location>
        <begin position="1"/>
        <end position="20"/>
    </location>
</feature>
<protein>
    <submittedName>
        <fullName evidence="2">Uncharacterized protein</fullName>
    </submittedName>
</protein>
<proteinExistence type="predicted"/>
<evidence type="ECO:0000256" key="1">
    <source>
        <dbReference type="SAM" id="SignalP"/>
    </source>
</evidence>
<keyword evidence="3" id="KW-1185">Reference proteome</keyword>
<accession>A0A9P5PJN8</accession>
<organism evidence="2 3">
    <name type="scientific">Rhodocollybia butyracea</name>
    <dbReference type="NCBI Taxonomy" id="206335"/>
    <lineage>
        <taxon>Eukaryota</taxon>
        <taxon>Fungi</taxon>
        <taxon>Dikarya</taxon>
        <taxon>Basidiomycota</taxon>
        <taxon>Agaricomycotina</taxon>
        <taxon>Agaricomycetes</taxon>
        <taxon>Agaricomycetidae</taxon>
        <taxon>Agaricales</taxon>
        <taxon>Marasmiineae</taxon>
        <taxon>Omphalotaceae</taxon>
        <taxon>Rhodocollybia</taxon>
    </lineage>
</organism>
<evidence type="ECO:0000313" key="3">
    <source>
        <dbReference type="Proteomes" id="UP000772434"/>
    </source>
</evidence>
<evidence type="ECO:0000313" key="2">
    <source>
        <dbReference type="EMBL" id="KAF9064603.1"/>
    </source>
</evidence>
<gene>
    <name evidence="2" type="ORF">BDP27DRAFT_1367094</name>
</gene>
<dbReference type="AlphaFoldDB" id="A0A9P5PJN8"/>
<feature type="chain" id="PRO_5040272316" evidence="1">
    <location>
        <begin position="21"/>
        <end position="120"/>
    </location>
</feature>
<dbReference type="Proteomes" id="UP000772434">
    <property type="component" value="Unassembled WGS sequence"/>
</dbReference>
<reference evidence="2" key="1">
    <citation type="submission" date="2020-11" db="EMBL/GenBank/DDBJ databases">
        <authorList>
            <consortium name="DOE Joint Genome Institute"/>
            <person name="Ahrendt S."/>
            <person name="Riley R."/>
            <person name="Andreopoulos W."/>
            <person name="Labutti K."/>
            <person name="Pangilinan J."/>
            <person name="Ruiz-Duenas F.J."/>
            <person name="Barrasa J.M."/>
            <person name="Sanchez-Garcia M."/>
            <person name="Camarero S."/>
            <person name="Miyauchi S."/>
            <person name="Serrano A."/>
            <person name="Linde D."/>
            <person name="Babiker R."/>
            <person name="Drula E."/>
            <person name="Ayuso-Fernandez I."/>
            <person name="Pacheco R."/>
            <person name="Padilla G."/>
            <person name="Ferreira P."/>
            <person name="Barriuso J."/>
            <person name="Kellner H."/>
            <person name="Castanera R."/>
            <person name="Alfaro M."/>
            <person name="Ramirez L."/>
            <person name="Pisabarro A.G."/>
            <person name="Kuo A."/>
            <person name="Tritt A."/>
            <person name="Lipzen A."/>
            <person name="He G."/>
            <person name="Yan M."/>
            <person name="Ng V."/>
            <person name="Cullen D."/>
            <person name="Martin F."/>
            <person name="Rosso M.-N."/>
            <person name="Henrissat B."/>
            <person name="Hibbett D."/>
            <person name="Martinez A.T."/>
            <person name="Grigoriev I.V."/>
        </authorList>
    </citation>
    <scope>NUCLEOTIDE SEQUENCE</scope>
    <source>
        <strain evidence="2">AH 40177</strain>
    </source>
</reference>
<name>A0A9P5PJN8_9AGAR</name>
<sequence length="120" mass="12843">MRPTLILAATAFAILSPVRSWEVSFYSDAHCAANAEIGVASGDATATPQGVVRITRAPNSRCLHFDTAFPANCRFQLTRGNIRQSWSGPVVSGHRIENHPFDTFSYSCQGVAPAPAAVNP</sequence>